<evidence type="ECO:0000313" key="1">
    <source>
        <dbReference type="EMBL" id="GCE11952.1"/>
    </source>
</evidence>
<gene>
    <name evidence="1" type="ORF">KTT_18110</name>
</gene>
<dbReference type="EMBL" id="BIFR01000001">
    <property type="protein sequence ID" value="GCE11952.1"/>
    <property type="molecule type" value="Genomic_DNA"/>
</dbReference>
<evidence type="ECO:0000313" key="2">
    <source>
        <dbReference type="Proteomes" id="UP000287352"/>
    </source>
</evidence>
<reference evidence="2" key="1">
    <citation type="submission" date="2018-12" db="EMBL/GenBank/DDBJ databases">
        <title>Tengunoibacter tsumagoiensis gen. nov., sp. nov., Dictyobacter kobayashii sp. nov., D. alpinus sp. nov., and D. joshuensis sp. nov. and description of Dictyobacteraceae fam. nov. within the order Ktedonobacterales isolated from Tengu-no-mugimeshi.</title>
        <authorList>
            <person name="Wang C.M."/>
            <person name="Zheng Y."/>
            <person name="Sakai Y."/>
            <person name="Toyoda A."/>
            <person name="Minakuchi Y."/>
            <person name="Abe K."/>
            <person name="Yokota A."/>
            <person name="Yabe S."/>
        </authorList>
    </citation>
    <scope>NUCLEOTIDE SEQUENCE [LARGE SCALE GENOMIC DNA]</scope>
    <source>
        <strain evidence="2">Uno3</strain>
    </source>
</reference>
<comment type="caution">
    <text evidence="1">The sequence shown here is derived from an EMBL/GenBank/DDBJ whole genome shotgun (WGS) entry which is preliminary data.</text>
</comment>
<name>A0A401ZYQ4_9CHLR</name>
<protein>
    <submittedName>
        <fullName evidence="1">Uncharacterized protein</fullName>
    </submittedName>
</protein>
<organism evidence="1 2">
    <name type="scientific">Tengunoibacter tsumagoiensis</name>
    <dbReference type="NCBI Taxonomy" id="2014871"/>
    <lineage>
        <taxon>Bacteria</taxon>
        <taxon>Bacillati</taxon>
        <taxon>Chloroflexota</taxon>
        <taxon>Ktedonobacteria</taxon>
        <taxon>Ktedonobacterales</taxon>
        <taxon>Dictyobacteraceae</taxon>
        <taxon>Tengunoibacter</taxon>
    </lineage>
</organism>
<proteinExistence type="predicted"/>
<dbReference type="AlphaFoldDB" id="A0A401ZYQ4"/>
<keyword evidence="2" id="KW-1185">Reference proteome</keyword>
<accession>A0A401ZYQ4</accession>
<dbReference type="Proteomes" id="UP000287352">
    <property type="component" value="Unassembled WGS sequence"/>
</dbReference>
<sequence>MYTTHESGMRMKSGTMRPLYSGVMTISSANCSFGYCQRSSFCPKTFGITLELHHHTLNQ</sequence>